<dbReference type="Gene3D" id="4.10.240.10">
    <property type="entry name" value="Zn(2)-C6 fungal-type DNA-binding domain"/>
    <property type="match status" value="1"/>
</dbReference>
<dbReference type="SUPFAM" id="SSF57701">
    <property type="entry name" value="Zn2/Cys6 DNA-binding domain"/>
    <property type="match status" value="1"/>
</dbReference>
<dbReference type="AlphaFoldDB" id="A0A084BA04"/>
<feature type="compositionally biased region" description="Low complexity" evidence="2">
    <location>
        <begin position="106"/>
        <end position="117"/>
    </location>
</feature>
<feature type="region of interest" description="Disordered" evidence="2">
    <location>
        <begin position="47"/>
        <end position="122"/>
    </location>
</feature>
<dbReference type="GO" id="GO:0000981">
    <property type="term" value="F:DNA-binding transcription factor activity, RNA polymerase II-specific"/>
    <property type="evidence" value="ECO:0007669"/>
    <property type="project" value="InterPro"/>
</dbReference>
<evidence type="ECO:0000313" key="5">
    <source>
        <dbReference type="Proteomes" id="UP000028045"/>
    </source>
</evidence>
<dbReference type="Proteomes" id="UP000028045">
    <property type="component" value="Unassembled WGS sequence"/>
</dbReference>
<dbReference type="OrthoDB" id="3434319at2759"/>
<evidence type="ECO:0000259" key="3">
    <source>
        <dbReference type="PROSITE" id="PS50048"/>
    </source>
</evidence>
<protein>
    <recommendedName>
        <fullName evidence="3">Zn(2)-C6 fungal-type domain-containing protein</fullName>
    </recommendedName>
</protein>
<sequence>MVAFLHPSQMRFSCQACRRGKSRCQRIDRDDAKCARCRMLQIDCTSGQQKKVGRPRQGAISSRKGADGHGTITPPTSSRGPEEDQSPLVRNHREQSVDKVLGGSRTTSTAPTAVPASDFRDGAIPMTQGWSTTAMEPPRLDSNIWDTFGDGCHTTMPLNMDSDSWFAASGTDSVGPSAATVPHNVSLTTTSWALGAAGEGIEPSEAISRLSKINLDLHIRIAALEMNKADLDLDSFLYAEGPLFIDNKTLVVFTLKTSHEFLQVLTQLLNYPLYFRSGRLQDLETNFPGVPILQRQIDWDSCGGQVPSSSQSLPSPIPELVGSPLALTIISIFTQLIQVYETSVEHMTARMEQISLNPITPIPGLSFAGLPLTDPCTQGMLFTNMTINMLDGMELALGIHKMTQRCGQCLLSPRQIDVLWSELDGAPGSGSGRGAGRPMRVRKMFEEVLVPLTQLSLGR</sequence>
<evidence type="ECO:0000256" key="1">
    <source>
        <dbReference type="ARBA" id="ARBA00023242"/>
    </source>
</evidence>
<proteinExistence type="predicted"/>
<dbReference type="PROSITE" id="PS00463">
    <property type="entry name" value="ZN2_CY6_FUNGAL_1"/>
    <property type="match status" value="1"/>
</dbReference>
<organism evidence="4 5">
    <name type="scientific">Stachybotrys chartarum (strain CBS 109288 / IBT 7711)</name>
    <name type="common">Toxic black mold</name>
    <name type="synonym">Stilbospora chartarum</name>
    <dbReference type="NCBI Taxonomy" id="1280523"/>
    <lineage>
        <taxon>Eukaryota</taxon>
        <taxon>Fungi</taxon>
        <taxon>Dikarya</taxon>
        <taxon>Ascomycota</taxon>
        <taxon>Pezizomycotina</taxon>
        <taxon>Sordariomycetes</taxon>
        <taxon>Hypocreomycetidae</taxon>
        <taxon>Hypocreales</taxon>
        <taxon>Stachybotryaceae</taxon>
        <taxon>Stachybotrys</taxon>
    </lineage>
</organism>
<evidence type="ECO:0000313" key="4">
    <source>
        <dbReference type="EMBL" id="KEY74383.1"/>
    </source>
</evidence>
<keyword evidence="1" id="KW-0539">Nucleus</keyword>
<feature type="domain" description="Zn(2)-C6 fungal-type" evidence="3">
    <location>
        <begin position="13"/>
        <end position="46"/>
    </location>
</feature>
<dbReference type="PROSITE" id="PS50048">
    <property type="entry name" value="ZN2_CY6_FUNGAL_2"/>
    <property type="match status" value="1"/>
</dbReference>
<dbReference type="GO" id="GO:0008270">
    <property type="term" value="F:zinc ion binding"/>
    <property type="evidence" value="ECO:0007669"/>
    <property type="project" value="InterPro"/>
</dbReference>
<dbReference type="HOGENOM" id="CLU_041815_2_0_1"/>
<dbReference type="CDD" id="cd00067">
    <property type="entry name" value="GAL4"/>
    <property type="match status" value="1"/>
</dbReference>
<reference evidence="4 5" key="1">
    <citation type="journal article" date="2014" name="BMC Genomics">
        <title>Comparative genome sequencing reveals chemotype-specific gene clusters in the toxigenic black mold Stachybotrys.</title>
        <authorList>
            <person name="Semeiks J."/>
            <person name="Borek D."/>
            <person name="Otwinowski Z."/>
            <person name="Grishin N.V."/>
        </authorList>
    </citation>
    <scope>NUCLEOTIDE SEQUENCE [LARGE SCALE GENOMIC DNA]</scope>
    <source>
        <strain evidence="5">CBS 109288 / IBT 7711</strain>
    </source>
</reference>
<keyword evidence="5" id="KW-1185">Reference proteome</keyword>
<dbReference type="InterPro" id="IPR001138">
    <property type="entry name" value="Zn2Cys6_DnaBD"/>
</dbReference>
<accession>A0A084BA04</accession>
<gene>
    <name evidence="4" type="ORF">S7711_07290</name>
</gene>
<dbReference type="InterPro" id="IPR036864">
    <property type="entry name" value="Zn2-C6_fun-type_DNA-bd_sf"/>
</dbReference>
<evidence type="ECO:0000256" key="2">
    <source>
        <dbReference type="SAM" id="MobiDB-lite"/>
    </source>
</evidence>
<dbReference type="EMBL" id="KL647604">
    <property type="protein sequence ID" value="KEY74383.1"/>
    <property type="molecule type" value="Genomic_DNA"/>
</dbReference>
<name>A0A084BA04_STACB</name>